<feature type="domain" description="HMG" evidence="2">
    <location>
        <begin position="394"/>
        <end position="525"/>
    </location>
</feature>
<keyword evidence="4" id="KW-1185">Reference proteome</keyword>
<feature type="compositionally biased region" description="Basic and acidic residues" evidence="1">
    <location>
        <begin position="569"/>
        <end position="578"/>
    </location>
</feature>
<feature type="compositionally biased region" description="Polar residues" evidence="1">
    <location>
        <begin position="54"/>
        <end position="63"/>
    </location>
</feature>
<gene>
    <name evidence="3" type="ORF">V5O48_008472</name>
</gene>
<evidence type="ECO:0000256" key="1">
    <source>
        <dbReference type="SAM" id="MobiDB-lite"/>
    </source>
</evidence>
<accession>A0ABR3FDU4</accession>
<organism evidence="3 4">
    <name type="scientific">Marasmius crinis-equi</name>
    <dbReference type="NCBI Taxonomy" id="585013"/>
    <lineage>
        <taxon>Eukaryota</taxon>
        <taxon>Fungi</taxon>
        <taxon>Dikarya</taxon>
        <taxon>Basidiomycota</taxon>
        <taxon>Agaricomycotina</taxon>
        <taxon>Agaricomycetes</taxon>
        <taxon>Agaricomycetidae</taxon>
        <taxon>Agaricales</taxon>
        <taxon>Marasmiineae</taxon>
        <taxon>Marasmiaceae</taxon>
        <taxon>Marasmius</taxon>
    </lineage>
</organism>
<reference evidence="3 4" key="1">
    <citation type="submission" date="2024-02" db="EMBL/GenBank/DDBJ databases">
        <title>A draft genome for the cacao thread blight pathogen Marasmius crinis-equi.</title>
        <authorList>
            <person name="Cohen S.P."/>
            <person name="Baruah I.K."/>
            <person name="Amoako-Attah I."/>
            <person name="Bukari Y."/>
            <person name="Meinhardt L.W."/>
            <person name="Bailey B.A."/>
        </authorList>
    </citation>
    <scope>NUCLEOTIDE SEQUENCE [LARGE SCALE GENOMIC DNA]</scope>
    <source>
        <strain evidence="3 4">GH-76</strain>
    </source>
</reference>
<dbReference type="Pfam" id="PF18717">
    <property type="entry name" value="CxC4"/>
    <property type="match status" value="1"/>
</dbReference>
<dbReference type="PANTHER" id="PTHR34305">
    <property type="entry name" value="EXPRESSED PROTEIN"/>
    <property type="match status" value="1"/>
</dbReference>
<dbReference type="InterPro" id="IPR040648">
    <property type="entry name" value="HMGXB3_CxC4"/>
</dbReference>
<dbReference type="EMBL" id="JBAHYK010000499">
    <property type="protein sequence ID" value="KAL0573495.1"/>
    <property type="molecule type" value="Genomic_DNA"/>
</dbReference>
<evidence type="ECO:0000313" key="3">
    <source>
        <dbReference type="EMBL" id="KAL0573495.1"/>
    </source>
</evidence>
<name>A0ABR3FDU4_9AGAR</name>
<feature type="compositionally biased region" description="Basic residues" evidence="1">
    <location>
        <begin position="72"/>
        <end position="86"/>
    </location>
</feature>
<dbReference type="Pfam" id="PF18758">
    <property type="entry name" value="KDZ"/>
    <property type="match status" value="1"/>
</dbReference>
<feature type="region of interest" description="Disordered" evidence="1">
    <location>
        <begin position="1"/>
        <end position="127"/>
    </location>
</feature>
<evidence type="ECO:0000313" key="4">
    <source>
        <dbReference type="Proteomes" id="UP001465976"/>
    </source>
</evidence>
<evidence type="ECO:0000259" key="2">
    <source>
        <dbReference type="Pfam" id="PF18717"/>
    </source>
</evidence>
<dbReference type="Proteomes" id="UP001465976">
    <property type="component" value="Unassembled WGS sequence"/>
</dbReference>
<feature type="compositionally biased region" description="Polar residues" evidence="1">
    <location>
        <begin position="32"/>
        <end position="45"/>
    </location>
</feature>
<feature type="compositionally biased region" description="Basic and acidic residues" evidence="1">
    <location>
        <begin position="16"/>
        <end position="31"/>
    </location>
</feature>
<dbReference type="InterPro" id="IPR040521">
    <property type="entry name" value="KDZ"/>
</dbReference>
<feature type="region of interest" description="Disordered" evidence="1">
    <location>
        <begin position="565"/>
        <end position="589"/>
    </location>
</feature>
<dbReference type="PANTHER" id="PTHR34305:SF1">
    <property type="entry name" value="SWIM-TYPE DOMAIN-CONTAINING PROTEIN"/>
    <property type="match status" value="1"/>
</dbReference>
<protein>
    <recommendedName>
        <fullName evidence="2">HMG domain-containing protein</fullName>
    </recommendedName>
</protein>
<sequence length="969" mass="109764">MAHPHKSSSVWGQAREQFEARREELTDHKGSNDTWSQLGHANANRTAKVHANASYASTWSTLHSTRDDGTRKRPSPMKKRTGRQKRTRETGSNVASKRRKGTRAAGVEGEGTSSETRPDASDLIPPLPFSGRSGVALEDSDVMVNEFDAFEDVDAMKEGLEDADFESYVSHFQSGNVGFIPIGTFLYVVQGWSKRKREPINRWYHFQARRVRDNVDITCLCPEAIRDRVCVHSEAYQEFREERFRDFESLIFRDGRVVWFWREMDTNDDKDGAIWLNRFSVATGTEGTGVNDRAMVSYLGADLGGGIWRCSKCSKACAHVTAAHNFFAKVQGRDEVEAADGEIEAAEDDEVMMVGEFDGGRQYENAISFRAVMPPQWASLPSDLQHYRRPDSTKEIPALIPLEVLINRSHCGREMTNISQMQKVTKDCVVYTTTGSLSRSIELVQCPVCPYRKRCFIGPDPRELGLFNFNNSVLFTHELLDEYTSRFTTSETPFAAFVEVVGRVYSGRGSTFVKEDLFRSAWFAYANLQDFSNDLKCERCGDEPECLIWDGVTLGFGRKHLTNSLKPPTHVDSRESIRRYPKKPQAIPEQPKQPLRRLLLRWMRGSTKKPRKVQSEEEDDQGDDVRLKDFEIALGRLAFVSEDLAYMFRRTFGVTAKLDLKLKKRYQNFFEQLAADESALQMISVGSLKALADFVMTPSWTTASALIDIPALYHLLEAEERTHGCYPQDLIKVCSWMYLRVTAVAKDVGVNVHGMPSTVENQAVEEEDWRQTGCCYSLPQIRIRPQYTLRGDGCPETTVDTDRGGKCSKYYSTYGQKRLTGGIMAAWCTHSICYGFHCIPKGEGRNDVFSAMLTRWSKAPRRVVYDFACALAPYCMTREADFFKDTRFLIDKFHSTGHTKCGAACFLSTYTATDPSLGALNSSAAECGNSGIGRIRKSVSYMRQNRAILYTKVFLSVWNRAQIRRMMGY</sequence>
<comment type="caution">
    <text evidence="3">The sequence shown here is derived from an EMBL/GenBank/DDBJ whole genome shotgun (WGS) entry which is preliminary data.</text>
</comment>
<proteinExistence type="predicted"/>